<gene>
    <name evidence="1" type="ORF">SI7747_13016646</name>
</gene>
<accession>A0A7I8JKX0</accession>
<dbReference type="EMBL" id="LR743600">
    <property type="protein sequence ID" value="CAA2631000.1"/>
    <property type="molecule type" value="Genomic_DNA"/>
</dbReference>
<dbReference type="AlphaFoldDB" id="A0A7I8JKX0"/>
<keyword evidence="2" id="KW-1185">Reference proteome</keyword>
<organism evidence="1">
    <name type="scientific">Spirodela intermedia</name>
    <name type="common">Intermediate duckweed</name>
    <dbReference type="NCBI Taxonomy" id="51605"/>
    <lineage>
        <taxon>Eukaryota</taxon>
        <taxon>Viridiplantae</taxon>
        <taxon>Streptophyta</taxon>
        <taxon>Embryophyta</taxon>
        <taxon>Tracheophyta</taxon>
        <taxon>Spermatophyta</taxon>
        <taxon>Magnoliopsida</taxon>
        <taxon>Liliopsida</taxon>
        <taxon>Araceae</taxon>
        <taxon>Lemnoideae</taxon>
        <taxon>Spirodela</taxon>
    </lineage>
</organism>
<evidence type="ECO:0000313" key="1">
    <source>
        <dbReference type="EMBL" id="CAA2631000.1"/>
    </source>
</evidence>
<reference evidence="1 2" key="1">
    <citation type="submission" date="2019-12" db="EMBL/GenBank/DDBJ databases">
        <authorList>
            <person name="Scholz U."/>
            <person name="Mascher M."/>
            <person name="Fiebig A."/>
        </authorList>
    </citation>
    <scope>NUCLEOTIDE SEQUENCE</scope>
</reference>
<dbReference type="EMBL" id="CACRZD030000013">
    <property type="protein sequence ID" value="CAA6670243.1"/>
    <property type="molecule type" value="Genomic_DNA"/>
</dbReference>
<proteinExistence type="predicted"/>
<dbReference type="Proteomes" id="UP001189122">
    <property type="component" value="Unassembled WGS sequence"/>
</dbReference>
<name>A0A7I8JKX0_SPIIN</name>
<sequence length="22" mass="2694">MLVLEVPRMDEEDKLHYFMKGL</sequence>
<protein>
    <submittedName>
        <fullName evidence="1">Uncharacterized protein</fullName>
    </submittedName>
</protein>
<evidence type="ECO:0000313" key="2">
    <source>
        <dbReference type="Proteomes" id="UP001189122"/>
    </source>
</evidence>